<dbReference type="PRINTS" id="PR01100">
    <property type="entry name" value="SHIKIMTKNASE"/>
</dbReference>
<evidence type="ECO:0000256" key="2">
    <source>
        <dbReference type="ARBA" id="ARBA00005517"/>
    </source>
</evidence>
<dbReference type="Gene3D" id="3.90.1380.10">
    <property type="entry name" value="Threonine synthase, N-terminal domain"/>
    <property type="match status" value="1"/>
</dbReference>
<dbReference type="GO" id="GO:0030170">
    <property type="term" value="F:pyridoxal phosphate binding"/>
    <property type="evidence" value="ECO:0007669"/>
    <property type="project" value="InterPro"/>
</dbReference>
<evidence type="ECO:0000256" key="3">
    <source>
        <dbReference type="ARBA" id="ARBA00022605"/>
    </source>
</evidence>
<gene>
    <name evidence="8" type="ORF">NHX12_034209</name>
</gene>
<dbReference type="HAMAP" id="MF_00109">
    <property type="entry name" value="Shikimate_kinase"/>
    <property type="match status" value="1"/>
</dbReference>
<dbReference type="Pfam" id="PF14821">
    <property type="entry name" value="Thr_synth_N"/>
    <property type="match status" value="1"/>
</dbReference>
<sequence length="708" mass="76026">MHLLNAGRAALGTVRRYSLRPAPAHAGSWLPTKSSGAGDQNIWLMGPPGAGKTSVGRIVAQKLGLPAVDVDDDVLEKVWGMPVAAKLAAIGWESFLEEEAQALCSFAAAGSVVSLTGSNPLHAGAMQHVTRSGVVVYLDVAAEDILPRMTLMKLNGIVGHEAGVCMRDILGYRKPFYERWLDVRVLCGVGDTLEQVAEKVLSALERYQNPDADTYVSTRGGGGQSEAAAKTHFSDVAIEGLAPDGGLYVPRHSFSKIDAREWLRLAGMSYAELAATILEKCIHPSDVPVFTLHAMTSRAYGGFSGGAVAPVRHLEGNQYVQELFHGPTASFKDLALQLMPQLFSHCLPPACNSLVLVATSGDTGSAVLSAFGGLGDGEAGRGRTGVLVFYPRDGVSDVQRMQMASYREGNARAVSVCSDFDFCQRSIKRMFGEEGLAGHLAAEYGTVLSTANSINWARLLPQVVYHASAYLDLFREGVVSFGEPVDVCVPSGNFGNAMSALYAKRMGIPIRKIICASNRNRIISDFLATGEFDLRGRLLAASASPAINILKPSNMERFLWHASGEDGRLVAELYARLESERRFAVPPALLAAMRQEVQAGWCGEEECAAVIRDVHRLTGYVMDPHTAVAKAFAPAVLGALQVNKVPDDPLEQLRMLGLLAGSGPEVHQQVVRCVEESSGKPPRVCPAEYGALVQEVESMVEDCFLRVM</sequence>
<dbReference type="InterPro" id="IPR031322">
    <property type="entry name" value="Shikimate/glucono_kinase"/>
</dbReference>
<dbReference type="InterPro" id="IPR000634">
    <property type="entry name" value="Ser/Thr_deHydtase_PyrdxlP-BS"/>
</dbReference>
<dbReference type="Pfam" id="PF01202">
    <property type="entry name" value="SKI"/>
    <property type="match status" value="1"/>
</dbReference>
<evidence type="ECO:0000256" key="1">
    <source>
        <dbReference type="ARBA" id="ARBA00001933"/>
    </source>
</evidence>
<organism evidence="8 9">
    <name type="scientific">Muraenolepis orangiensis</name>
    <name type="common">Patagonian moray cod</name>
    <dbReference type="NCBI Taxonomy" id="630683"/>
    <lineage>
        <taxon>Eukaryota</taxon>
        <taxon>Metazoa</taxon>
        <taxon>Chordata</taxon>
        <taxon>Craniata</taxon>
        <taxon>Vertebrata</taxon>
        <taxon>Euteleostomi</taxon>
        <taxon>Actinopterygii</taxon>
        <taxon>Neopterygii</taxon>
        <taxon>Teleostei</taxon>
        <taxon>Neoteleostei</taxon>
        <taxon>Acanthomorphata</taxon>
        <taxon>Zeiogadaria</taxon>
        <taxon>Gadariae</taxon>
        <taxon>Gadiformes</taxon>
        <taxon>Muraenolepidoidei</taxon>
        <taxon>Muraenolepididae</taxon>
        <taxon>Muraenolepis</taxon>
    </lineage>
</organism>
<evidence type="ECO:0000313" key="9">
    <source>
        <dbReference type="Proteomes" id="UP001148018"/>
    </source>
</evidence>
<name>A0A9Q0D317_9TELE</name>
<dbReference type="PROSITE" id="PS00165">
    <property type="entry name" value="DEHYDRATASE_SER_THR"/>
    <property type="match status" value="1"/>
</dbReference>
<dbReference type="Proteomes" id="UP001148018">
    <property type="component" value="Unassembled WGS sequence"/>
</dbReference>
<dbReference type="InterPro" id="IPR037158">
    <property type="entry name" value="Thr_synth_N_sf"/>
</dbReference>
<reference evidence="8" key="1">
    <citation type="submission" date="2022-07" db="EMBL/GenBank/DDBJ databases">
        <title>Chromosome-level genome of Muraenolepis orangiensis.</title>
        <authorList>
            <person name="Kim J."/>
        </authorList>
    </citation>
    <scope>NUCLEOTIDE SEQUENCE</scope>
    <source>
        <strain evidence="8">KU_S4_2022</strain>
        <tissue evidence="8">Muscle</tissue>
    </source>
</reference>
<feature type="modified residue" description="N6-(pyridoxal phosphate)lysine" evidence="6">
    <location>
        <position position="332"/>
    </location>
</feature>
<evidence type="ECO:0000259" key="7">
    <source>
        <dbReference type="Pfam" id="PF14821"/>
    </source>
</evidence>
<dbReference type="GO" id="GO:0008652">
    <property type="term" value="P:amino acid biosynthetic process"/>
    <property type="evidence" value="ECO:0007669"/>
    <property type="project" value="UniProtKB-KW"/>
</dbReference>
<dbReference type="InterPro" id="IPR036052">
    <property type="entry name" value="TrpB-like_PALP_sf"/>
</dbReference>
<comment type="pathway">
    <text evidence="5">Amino-acid biosynthesis.</text>
</comment>
<accession>A0A9Q0D317</accession>
<evidence type="ECO:0000313" key="8">
    <source>
        <dbReference type="EMBL" id="KAJ3580731.1"/>
    </source>
</evidence>
<comment type="similarity">
    <text evidence="2">Belongs to the threonine synthase family.</text>
</comment>
<keyword evidence="4 6" id="KW-0663">Pyridoxal phosphate</keyword>
<dbReference type="Gene3D" id="3.40.50.300">
    <property type="entry name" value="P-loop containing nucleotide triphosphate hydrolases"/>
    <property type="match status" value="1"/>
</dbReference>
<evidence type="ECO:0000256" key="5">
    <source>
        <dbReference type="ARBA" id="ARBA00029440"/>
    </source>
</evidence>
<dbReference type="NCBIfam" id="TIGR00260">
    <property type="entry name" value="thrC"/>
    <property type="match status" value="1"/>
</dbReference>
<dbReference type="SUPFAM" id="SSF53686">
    <property type="entry name" value="Tryptophan synthase beta subunit-like PLP-dependent enzymes"/>
    <property type="match status" value="1"/>
</dbReference>
<dbReference type="Gene3D" id="3.40.50.1100">
    <property type="match status" value="2"/>
</dbReference>
<comment type="cofactor">
    <cofactor evidence="1 6">
        <name>pyridoxal 5'-phosphate</name>
        <dbReference type="ChEBI" id="CHEBI:597326"/>
    </cofactor>
</comment>
<proteinExistence type="inferred from homology"/>
<evidence type="ECO:0000256" key="6">
    <source>
        <dbReference type="PIRSR" id="PIRSR604450-51"/>
    </source>
</evidence>
<keyword evidence="9" id="KW-1185">Reference proteome</keyword>
<dbReference type="PANTHER" id="PTHR43515:SF1">
    <property type="entry name" value="THREONINE SYNTHASE-LIKE 1"/>
    <property type="match status" value="1"/>
</dbReference>
<dbReference type="AlphaFoldDB" id="A0A9Q0D317"/>
<dbReference type="CDD" id="cd00464">
    <property type="entry name" value="SK"/>
    <property type="match status" value="1"/>
</dbReference>
<protein>
    <recommendedName>
        <fullName evidence="7">Threonine synthase N-terminal domain-containing protein</fullName>
    </recommendedName>
</protein>
<dbReference type="PANTHER" id="PTHR43515">
    <property type="entry name" value="THREONINE SYNTHASE-LIKE 1"/>
    <property type="match status" value="1"/>
</dbReference>
<evidence type="ECO:0000256" key="4">
    <source>
        <dbReference type="ARBA" id="ARBA00022898"/>
    </source>
</evidence>
<comment type="caution">
    <text evidence="8">The sequence shown here is derived from an EMBL/GenBank/DDBJ whole genome shotgun (WGS) entry which is preliminary data.</text>
</comment>
<dbReference type="InterPro" id="IPR027417">
    <property type="entry name" value="P-loop_NTPase"/>
</dbReference>
<dbReference type="GO" id="GO:0005737">
    <property type="term" value="C:cytoplasm"/>
    <property type="evidence" value="ECO:0007669"/>
    <property type="project" value="TreeGrafter"/>
</dbReference>
<dbReference type="SUPFAM" id="SSF52540">
    <property type="entry name" value="P-loop containing nucleoside triphosphate hydrolases"/>
    <property type="match status" value="1"/>
</dbReference>
<keyword evidence="3" id="KW-0028">Amino-acid biosynthesis</keyword>
<dbReference type="InterPro" id="IPR004450">
    <property type="entry name" value="Thr_synthase-like"/>
</dbReference>
<dbReference type="EMBL" id="JANIIK010007689">
    <property type="protein sequence ID" value="KAJ3580731.1"/>
    <property type="molecule type" value="Genomic_DNA"/>
</dbReference>
<dbReference type="OrthoDB" id="5203861at2759"/>
<dbReference type="InterPro" id="IPR029144">
    <property type="entry name" value="Thr_synth_N"/>
</dbReference>
<feature type="domain" description="Threonine synthase N-terminal" evidence="7">
    <location>
        <begin position="215"/>
        <end position="300"/>
    </location>
</feature>
<dbReference type="InterPro" id="IPR000623">
    <property type="entry name" value="Shikimate_kinase/TSH1"/>
</dbReference>